<accession>A0A0D3GQP0</accession>
<keyword evidence="3" id="KW-1185">Reference proteome</keyword>
<dbReference type="InterPro" id="IPR036047">
    <property type="entry name" value="F-box-like_dom_sf"/>
</dbReference>
<sequence>MASPAKAQRRPEGASVLETLPALPLAIIIAKAGPRCAAALACASSTLRAAASGEALWRHFCSDDFALDAPLAPGDLPLPSFKDAYKAWFQSFGMYPLPLVKRVKIFWSSFRAWLCEYFPEGLRTLGEGVSEAEIAVAECNLGLVLPMPTKLLYRFCNGQLHIGRGEEVSYGVMGGYDYVHQRYTVRLLPLAHHAVQKNSNYIVVATSCFGEKIFLLDCASGRLYVGTKYWNEEREIMACVPKATIRLAVDDDHGMPQDGFLLWLEEHLSRLQDGLIKVQSCKFPMLARHISLYPVQLPYCSSASMHGIKVRASAVFAPENSAFADYRCRYSYYFSIRLSLPEAFVVDGKWYSSFQLQSCHYTIQIGDEVLPYTCNYGGHGKCPLLRCGEELFVYGCSISAALEPGSVMGNLTLVPWRCGQPRGSPFIADIAPFPLHPPDYIF</sequence>
<protein>
    <recommendedName>
        <fullName evidence="1">ApaG domain-containing protein</fullName>
    </recommendedName>
</protein>
<dbReference type="SUPFAM" id="SSF110069">
    <property type="entry name" value="ApaG-like"/>
    <property type="match status" value="1"/>
</dbReference>
<dbReference type="eggNOG" id="KOG4408">
    <property type="taxonomic scope" value="Eukaryota"/>
</dbReference>
<dbReference type="HOGENOM" id="CLU_050311_0_0_1"/>
<dbReference type="EnsemblPlants" id="OBART07G13430.1">
    <property type="protein sequence ID" value="OBART07G13430.1"/>
    <property type="gene ID" value="OBART07G13430"/>
</dbReference>
<dbReference type="PROSITE" id="PS51087">
    <property type="entry name" value="APAG"/>
    <property type="match status" value="1"/>
</dbReference>
<dbReference type="InterPro" id="IPR036767">
    <property type="entry name" value="ApaG_sf"/>
</dbReference>
<organism evidence="2">
    <name type="scientific">Oryza barthii</name>
    <dbReference type="NCBI Taxonomy" id="65489"/>
    <lineage>
        <taxon>Eukaryota</taxon>
        <taxon>Viridiplantae</taxon>
        <taxon>Streptophyta</taxon>
        <taxon>Embryophyta</taxon>
        <taxon>Tracheophyta</taxon>
        <taxon>Spermatophyta</taxon>
        <taxon>Magnoliopsida</taxon>
        <taxon>Liliopsida</taxon>
        <taxon>Poales</taxon>
        <taxon>Poaceae</taxon>
        <taxon>BOP clade</taxon>
        <taxon>Oryzoideae</taxon>
        <taxon>Oryzeae</taxon>
        <taxon>Oryzinae</taxon>
        <taxon>Oryza</taxon>
    </lineage>
</organism>
<dbReference type="SUPFAM" id="SSF81383">
    <property type="entry name" value="F-box domain"/>
    <property type="match status" value="1"/>
</dbReference>
<reference evidence="2" key="1">
    <citation type="journal article" date="2009" name="Rice">
        <title>De Novo Next Generation Sequencing of Plant Genomes.</title>
        <authorList>
            <person name="Rounsley S."/>
            <person name="Marri P.R."/>
            <person name="Yu Y."/>
            <person name="He R."/>
            <person name="Sisneros N."/>
            <person name="Goicoechea J.L."/>
            <person name="Lee S.J."/>
            <person name="Angelova A."/>
            <person name="Kudrna D."/>
            <person name="Luo M."/>
            <person name="Affourtit J."/>
            <person name="Desany B."/>
            <person name="Knight J."/>
            <person name="Niazi F."/>
            <person name="Egholm M."/>
            <person name="Wing R.A."/>
        </authorList>
    </citation>
    <scope>NUCLEOTIDE SEQUENCE [LARGE SCALE GENOMIC DNA]</scope>
    <source>
        <strain evidence="2">cv. IRGC 105608</strain>
    </source>
</reference>
<dbReference type="STRING" id="65489.A0A0D3GQP0"/>
<dbReference type="Gene3D" id="2.60.40.1470">
    <property type="entry name" value="ApaG domain"/>
    <property type="match status" value="1"/>
</dbReference>
<feature type="domain" description="ApaG" evidence="1">
    <location>
        <begin position="302"/>
        <end position="442"/>
    </location>
</feature>
<evidence type="ECO:0000313" key="3">
    <source>
        <dbReference type="Proteomes" id="UP000026960"/>
    </source>
</evidence>
<dbReference type="InterPro" id="IPR007474">
    <property type="entry name" value="ApaG_domain"/>
</dbReference>
<dbReference type="PaxDb" id="65489-OBART07G13430.1"/>
<dbReference type="Gramene" id="OBART07G13430.1">
    <property type="protein sequence ID" value="OBART07G13430.1"/>
    <property type="gene ID" value="OBART07G13430"/>
</dbReference>
<reference evidence="2" key="2">
    <citation type="submission" date="2015-03" db="UniProtKB">
        <authorList>
            <consortium name="EnsemblPlants"/>
        </authorList>
    </citation>
    <scope>IDENTIFICATION</scope>
</reference>
<dbReference type="AlphaFoldDB" id="A0A0D3GQP0"/>
<dbReference type="PANTHER" id="PTHR47463">
    <property type="entry name" value="F-BOX PROTEIN SKIP16"/>
    <property type="match status" value="1"/>
</dbReference>
<proteinExistence type="predicted"/>
<name>A0A0D3GQP0_9ORYZ</name>
<dbReference type="Proteomes" id="UP000026960">
    <property type="component" value="Chromosome 7"/>
</dbReference>
<dbReference type="PANTHER" id="PTHR47463:SF2">
    <property type="entry name" value="F-BOX PROTEIN SKIP16"/>
    <property type="match status" value="1"/>
</dbReference>
<evidence type="ECO:0000313" key="2">
    <source>
        <dbReference type="EnsemblPlants" id="OBART07G13430.1"/>
    </source>
</evidence>
<dbReference type="SMR" id="A0A0D3GQP0"/>
<dbReference type="Pfam" id="PF04379">
    <property type="entry name" value="DUF525"/>
    <property type="match status" value="1"/>
</dbReference>
<evidence type="ECO:0000259" key="1">
    <source>
        <dbReference type="PROSITE" id="PS51087"/>
    </source>
</evidence>